<organism evidence="2 3">
    <name type="scientific">Arachis hypogaea</name>
    <name type="common">Peanut</name>
    <dbReference type="NCBI Taxonomy" id="3818"/>
    <lineage>
        <taxon>Eukaryota</taxon>
        <taxon>Viridiplantae</taxon>
        <taxon>Streptophyta</taxon>
        <taxon>Embryophyta</taxon>
        <taxon>Tracheophyta</taxon>
        <taxon>Spermatophyta</taxon>
        <taxon>Magnoliopsida</taxon>
        <taxon>eudicotyledons</taxon>
        <taxon>Gunneridae</taxon>
        <taxon>Pentapetalae</taxon>
        <taxon>rosids</taxon>
        <taxon>fabids</taxon>
        <taxon>Fabales</taxon>
        <taxon>Fabaceae</taxon>
        <taxon>Papilionoideae</taxon>
        <taxon>50 kb inversion clade</taxon>
        <taxon>dalbergioids sensu lato</taxon>
        <taxon>Dalbergieae</taxon>
        <taxon>Pterocarpus clade</taxon>
        <taxon>Arachis</taxon>
    </lineage>
</organism>
<sequence length="65" mass="7012">MEDEVVAEKTNRQVVEDEVAAEKTKRQALDSALRCLIQGQGGELPPNVAVGMNSLEGQSRKDGNT</sequence>
<proteinExistence type="predicted"/>
<comment type="caution">
    <text evidence="2">The sequence shown here is derived from an EMBL/GenBank/DDBJ whole genome shotgun (WGS) entry which is preliminary data.</text>
</comment>
<keyword evidence="3" id="KW-1185">Reference proteome</keyword>
<dbReference type="EMBL" id="SDMP01000010">
    <property type="protein sequence ID" value="RYR34516.1"/>
    <property type="molecule type" value="Genomic_DNA"/>
</dbReference>
<evidence type="ECO:0000256" key="1">
    <source>
        <dbReference type="SAM" id="MobiDB-lite"/>
    </source>
</evidence>
<dbReference type="Proteomes" id="UP000289738">
    <property type="component" value="Chromosome A10"/>
</dbReference>
<name>A0A445B766_ARAHY</name>
<evidence type="ECO:0000313" key="3">
    <source>
        <dbReference type="Proteomes" id="UP000289738"/>
    </source>
</evidence>
<gene>
    <name evidence="2" type="ORF">Ahy_A10g049455</name>
</gene>
<accession>A0A445B766</accession>
<feature type="region of interest" description="Disordered" evidence="1">
    <location>
        <begin position="40"/>
        <end position="65"/>
    </location>
</feature>
<protein>
    <submittedName>
        <fullName evidence="2">Uncharacterized protein</fullName>
    </submittedName>
</protein>
<reference evidence="2 3" key="1">
    <citation type="submission" date="2019-01" db="EMBL/GenBank/DDBJ databases">
        <title>Sequencing of cultivated peanut Arachis hypogaea provides insights into genome evolution and oil improvement.</title>
        <authorList>
            <person name="Chen X."/>
        </authorList>
    </citation>
    <scope>NUCLEOTIDE SEQUENCE [LARGE SCALE GENOMIC DNA]</scope>
    <source>
        <strain evidence="3">cv. Fuhuasheng</strain>
        <tissue evidence="2">Leaves</tissue>
    </source>
</reference>
<dbReference type="AlphaFoldDB" id="A0A445B766"/>
<evidence type="ECO:0000313" key="2">
    <source>
        <dbReference type="EMBL" id="RYR34516.1"/>
    </source>
</evidence>